<reference evidence="6" key="1">
    <citation type="journal article" date="2020" name="Stud. Mycol.">
        <title>101 Dothideomycetes genomes: a test case for predicting lifestyles and emergence of pathogens.</title>
        <authorList>
            <person name="Haridas S."/>
            <person name="Albert R."/>
            <person name="Binder M."/>
            <person name="Bloem J."/>
            <person name="Labutti K."/>
            <person name="Salamov A."/>
            <person name="Andreopoulos B."/>
            <person name="Baker S."/>
            <person name="Barry K."/>
            <person name="Bills G."/>
            <person name="Bluhm B."/>
            <person name="Cannon C."/>
            <person name="Castanera R."/>
            <person name="Culley D."/>
            <person name="Daum C."/>
            <person name="Ezra D."/>
            <person name="Gonzalez J."/>
            <person name="Henrissat B."/>
            <person name="Kuo A."/>
            <person name="Liang C."/>
            <person name="Lipzen A."/>
            <person name="Lutzoni F."/>
            <person name="Magnuson J."/>
            <person name="Mondo S."/>
            <person name="Nolan M."/>
            <person name="Ohm R."/>
            <person name="Pangilinan J."/>
            <person name="Park H.-J."/>
            <person name="Ramirez L."/>
            <person name="Alfaro M."/>
            <person name="Sun H."/>
            <person name="Tritt A."/>
            <person name="Yoshinaga Y."/>
            <person name="Zwiers L.-H."/>
            <person name="Turgeon B."/>
            <person name="Goodwin S."/>
            <person name="Spatafora J."/>
            <person name="Crous P."/>
            <person name="Grigoriev I."/>
        </authorList>
    </citation>
    <scope>NUCLEOTIDE SEQUENCE</scope>
    <source>
        <strain evidence="6">CBS 269.34</strain>
    </source>
</reference>
<accession>A0A6A6R9C1</accession>
<dbReference type="InterPro" id="IPR006913">
    <property type="entry name" value="CENP-V/GFA"/>
</dbReference>
<evidence type="ECO:0000256" key="3">
    <source>
        <dbReference type="ARBA" id="ARBA00022833"/>
    </source>
</evidence>
<proteinExistence type="inferred from homology"/>
<keyword evidence="3" id="KW-0862">Zinc</keyword>
<protein>
    <recommendedName>
        <fullName evidence="5">CENP-V/GFA domain-containing protein</fullName>
    </recommendedName>
</protein>
<evidence type="ECO:0000313" key="7">
    <source>
        <dbReference type="Proteomes" id="UP000799750"/>
    </source>
</evidence>
<evidence type="ECO:0000259" key="5">
    <source>
        <dbReference type="PROSITE" id="PS51891"/>
    </source>
</evidence>
<dbReference type="GO" id="GO:0046872">
    <property type="term" value="F:metal ion binding"/>
    <property type="evidence" value="ECO:0007669"/>
    <property type="project" value="UniProtKB-KW"/>
</dbReference>
<name>A0A6A6R9C1_9PEZI</name>
<evidence type="ECO:0000256" key="4">
    <source>
        <dbReference type="ARBA" id="ARBA00023239"/>
    </source>
</evidence>
<feature type="domain" description="CENP-V/GFA" evidence="5">
    <location>
        <begin position="4"/>
        <end position="117"/>
    </location>
</feature>
<dbReference type="Pfam" id="PF04828">
    <property type="entry name" value="GFA"/>
    <property type="match status" value="2"/>
</dbReference>
<dbReference type="InterPro" id="IPR011057">
    <property type="entry name" value="Mss4-like_sf"/>
</dbReference>
<evidence type="ECO:0000256" key="1">
    <source>
        <dbReference type="ARBA" id="ARBA00005495"/>
    </source>
</evidence>
<gene>
    <name evidence="6" type="ORF">BU16DRAFT_569388</name>
</gene>
<dbReference type="SUPFAM" id="SSF51316">
    <property type="entry name" value="Mss4-like"/>
    <property type="match status" value="2"/>
</dbReference>
<feature type="domain" description="CENP-V/GFA" evidence="5">
    <location>
        <begin position="204"/>
        <end position="320"/>
    </location>
</feature>
<dbReference type="GO" id="GO:0016846">
    <property type="term" value="F:carbon-sulfur lyase activity"/>
    <property type="evidence" value="ECO:0007669"/>
    <property type="project" value="InterPro"/>
</dbReference>
<keyword evidence="4" id="KW-0456">Lyase</keyword>
<dbReference type="PANTHER" id="PTHR33337:SF40">
    <property type="entry name" value="CENP-V_GFA DOMAIN-CONTAINING PROTEIN-RELATED"/>
    <property type="match status" value="1"/>
</dbReference>
<dbReference type="EMBL" id="MU004182">
    <property type="protein sequence ID" value="KAF2501239.1"/>
    <property type="molecule type" value="Genomic_DNA"/>
</dbReference>
<keyword evidence="2" id="KW-0479">Metal-binding</keyword>
<organism evidence="6 7">
    <name type="scientific">Lophium mytilinum</name>
    <dbReference type="NCBI Taxonomy" id="390894"/>
    <lineage>
        <taxon>Eukaryota</taxon>
        <taxon>Fungi</taxon>
        <taxon>Dikarya</taxon>
        <taxon>Ascomycota</taxon>
        <taxon>Pezizomycotina</taxon>
        <taxon>Dothideomycetes</taxon>
        <taxon>Pleosporomycetidae</taxon>
        <taxon>Mytilinidiales</taxon>
        <taxon>Mytilinidiaceae</taxon>
        <taxon>Lophium</taxon>
    </lineage>
</organism>
<dbReference type="PANTHER" id="PTHR33337">
    <property type="entry name" value="GFA DOMAIN-CONTAINING PROTEIN"/>
    <property type="match status" value="1"/>
</dbReference>
<sequence>MTSITSSCNCGLSIFSFSVPDELLPLPTDLCHCNISRRISGALCTTYVDIPLKTGDPEPDLDSLTAYASSDILTRYFCPTCGTHLYLKYNSNGHLSVSTGSLDRTDGVVKFKGHMWISDTKDGSASDLIPSIDFTPLKRWAKEALSSPEIPLGWKNPEPNLPPSSTEKLRAHCHCNGVSFYISRPNTVSCAATSPFPDLLVPYHSSTSPANPTNTPWWLPTPTQYLSGTCACTSCRRSSGFEITWWAFVPAANISLSDGSPFTRYFGTQTAYRSADHCVRTFCSVCGCTVFWDGDERPSIVDVAMGLLDAPEGARAEKWVKWCDTRVSFAELGRAGGLVKGLEEGLRRYGVERDENEVSM</sequence>
<dbReference type="Gene3D" id="3.90.1590.10">
    <property type="entry name" value="glutathione-dependent formaldehyde- activating enzyme (gfa)"/>
    <property type="match status" value="2"/>
</dbReference>
<keyword evidence="7" id="KW-1185">Reference proteome</keyword>
<comment type="similarity">
    <text evidence="1">Belongs to the Gfa family.</text>
</comment>
<dbReference type="Proteomes" id="UP000799750">
    <property type="component" value="Unassembled WGS sequence"/>
</dbReference>
<dbReference type="AlphaFoldDB" id="A0A6A6R9C1"/>
<dbReference type="PROSITE" id="PS51891">
    <property type="entry name" value="CENP_V_GFA"/>
    <property type="match status" value="2"/>
</dbReference>
<evidence type="ECO:0000313" key="6">
    <source>
        <dbReference type="EMBL" id="KAF2501239.1"/>
    </source>
</evidence>
<evidence type="ECO:0000256" key="2">
    <source>
        <dbReference type="ARBA" id="ARBA00022723"/>
    </source>
</evidence>
<dbReference type="OrthoDB" id="5422068at2759"/>